<accession>A0A286GS18</accession>
<dbReference type="Gene3D" id="1.20.120.1630">
    <property type="match status" value="1"/>
</dbReference>
<gene>
    <name evidence="2" type="ORF">SAMN06269250_5902</name>
</gene>
<keyword evidence="1" id="KW-1133">Transmembrane helix</keyword>
<dbReference type="AlphaFoldDB" id="A0A286GS18"/>
<sequence length="81" mass="9316">MLFPHQLLSQPLPVYSQSDASILDADLSGVSVAMNAWWGLLLLIPLLVVVQKGIVEREEQYLIRKFGQDYLSYKAQVRRWL</sequence>
<evidence type="ECO:0000313" key="3">
    <source>
        <dbReference type="Proteomes" id="UP000219452"/>
    </source>
</evidence>
<keyword evidence="1" id="KW-0812">Transmembrane</keyword>
<evidence type="ECO:0008006" key="4">
    <source>
        <dbReference type="Google" id="ProtNLM"/>
    </source>
</evidence>
<keyword evidence="1" id="KW-0472">Membrane</keyword>
<organism evidence="2 3">
    <name type="scientific">Spirosoma fluviale</name>
    <dbReference type="NCBI Taxonomy" id="1597977"/>
    <lineage>
        <taxon>Bacteria</taxon>
        <taxon>Pseudomonadati</taxon>
        <taxon>Bacteroidota</taxon>
        <taxon>Cytophagia</taxon>
        <taxon>Cytophagales</taxon>
        <taxon>Cytophagaceae</taxon>
        <taxon>Spirosoma</taxon>
    </lineage>
</organism>
<protein>
    <recommendedName>
        <fullName evidence="4">Phospholipid methyltransferase</fullName>
    </recommendedName>
</protein>
<reference evidence="3" key="1">
    <citation type="submission" date="2017-09" db="EMBL/GenBank/DDBJ databases">
        <authorList>
            <person name="Varghese N."/>
            <person name="Submissions S."/>
        </authorList>
    </citation>
    <scope>NUCLEOTIDE SEQUENCE [LARGE SCALE GENOMIC DNA]</scope>
    <source>
        <strain evidence="3">DSM 29961</strain>
    </source>
</reference>
<evidence type="ECO:0000313" key="2">
    <source>
        <dbReference type="EMBL" id="SOD97734.1"/>
    </source>
</evidence>
<dbReference type="RefSeq" id="WP_101749435.1">
    <property type="nucleotide sequence ID" value="NZ_OCNH01000007.1"/>
</dbReference>
<feature type="transmembrane region" description="Helical" evidence="1">
    <location>
        <begin position="36"/>
        <end position="55"/>
    </location>
</feature>
<name>A0A286GS18_9BACT</name>
<dbReference type="Proteomes" id="UP000219452">
    <property type="component" value="Unassembled WGS sequence"/>
</dbReference>
<dbReference type="EMBL" id="OCNH01000007">
    <property type="protein sequence ID" value="SOD97734.1"/>
    <property type="molecule type" value="Genomic_DNA"/>
</dbReference>
<evidence type="ECO:0000256" key="1">
    <source>
        <dbReference type="SAM" id="Phobius"/>
    </source>
</evidence>
<proteinExistence type="predicted"/>
<keyword evidence="3" id="KW-1185">Reference proteome</keyword>